<name>A0ABS1C927_9FIRM</name>
<dbReference type="PANTHER" id="PTHR21310">
    <property type="entry name" value="AMINOGLYCOSIDE PHOSPHOTRANSFERASE-RELATED-RELATED"/>
    <property type="match status" value="1"/>
</dbReference>
<dbReference type="Gene3D" id="3.30.200.20">
    <property type="entry name" value="Phosphorylase Kinase, domain 1"/>
    <property type="match status" value="1"/>
</dbReference>
<dbReference type="Pfam" id="PF01636">
    <property type="entry name" value="APH"/>
    <property type="match status" value="1"/>
</dbReference>
<keyword evidence="3" id="KW-1185">Reference proteome</keyword>
<evidence type="ECO:0000313" key="2">
    <source>
        <dbReference type="EMBL" id="MBK1468571.1"/>
    </source>
</evidence>
<evidence type="ECO:0000313" key="3">
    <source>
        <dbReference type="Proteomes" id="UP000823123"/>
    </source>
</evidence>
<dbReference type="InterPro" id="IPR011009">
    <property type="entry name" value="Kinase-like_dom_sf"/>
</dbReference>
<proteinExistence type="predicted"/>
<accession>A0ABS1C927</accession>
<dbReference type="EMBL" id="JACVDA010000010">
    <property type="protein sequence ID" value="MBK1468571.1"/>
    <property type="molecule type" value="Genomic_DNA"/>
</dbReference>
<organism evidence="2 3">
    <name type="scientific">Parvimonas parva</name>
    <dbReference type="NCBI Taxonomy" id="2769485"/>
    <lineage>
        <taxon>Bacteria</taxon>
        <taxon>Bacillati</taxon>
        <taxon>Bacillota</taxon>
        <taxon>Tissierellia</taxon>
        <taxon>Tissierellales</taxon>
        <taxon>Peptoniphilaceae</taxon>
        <taxon>Parvimonas</taxon>
    </lineage>
</organism>
<dbReference type="Proteomes" id="UP000823123">
    <property type="component" value="Unassembled WGS sequence"/>
</dbReference>
<dbReference type="SUPFAM" id="SSF56112">
    <property type="entry name" value="Protein kinase-like (PK-like)"/>
    <property type="match status" value="1"/>
</dbReference>
<reference evidence="2 3" key="1">
    <citation type="submission" date="2020-09" db="EMBL/GenBank/DDBJ databases">
        <title>Parvimonas S3374 sp. nov.</title>
        <authorList>
            <person name="Buhl M."/>
        </authorList>
    </citation>
    <scope>NUCLEOTIDE SEQUENCE [LARGE SCALE GENOMIC DNA]</scope>
    <source>
        <strain evidence="2 3">S3374</strain>
    </source>
</reference>
<feature type="domain" description="Aminoglycoside phosphotransferase" evidence="1">
    <location>
        <begin position="23"/>
        <end position="232"/>
    </location>
</feature>
<protein>
    <submittedName>
        <fullName evidence="2">Aminoglycoside phosphotransferase family protein</fullName>
    </submittedName>
</protein>
<evidence type="ECO:0000259" key="1">
    <source>
        <dbReference type="Pfam" id="PF01636"/>
    </source>
</evidence>
<gene>
    <name evidence="2" type="ORF">IBJ83_04470</name>
</gene>
<comment type="caution">
    <text evidence="2">The sequence shown here is derived from an EMBL/GenBank/DDBJ whole genome shotgun (WGS) entry which is preliminary data.</text>
</comment>
<dbReference type="InterPro" id="IPR051678">
    <property type="entry name" value="AGP_Transferase"/>
</dbReference>
<sequence>MLKEVIDYIEKNKSKLGINNYEITFLQQGEYNINYLLNTDKGKFVLRLNSRSQMNLPNQIRYEYDTLKFLEKSGVTPKVYYVDDSSEKLLNGVILMEYLEGRPLIYEKDGEVASNIFAKIHSLDVSSHSEFIVETNLFQDRINEANFWLKDVFSSKKVSDEQKHFFDKFLNYLEKNKSDEKYFEQNRILCLNNTEVNSNNFIIGDRGYLIDWEKAVVSDPCQDITHFVVVTTTKWKTDYITTREYEDNFFKNYERFLNKKINIKERVNLYKPYMYSRALSWCINAYLEYLDEDKLIKNMDTFEKVKEFTDIYFMKNLLKDYF</sequence>
<dbReference type="InterPro" id="IPR002575">
    <property type="entry name" value="Aminoglycoside_PTrfase"/>
</dbReference>
<dbReference type="Gene3D" id="3.90.1200.10">
    <property type="match status" value="1"/>
</dbReference>